<evidence type="ECO:0000256" key="1">
    <source>
        <dbReference type="PROSITE-ProRule" id="PRU00221"/>
    </source>
</evidence>
<name>W1P2X2_AMBTC</name>
<keyword evidence="7" id="KW-1185">Reference proteome</keyword>
<evidence type="ECO:0000256" key="2">
    <source>
        <dbReference type="SAM" id="MobiDB-lite"/>
    </source>
</evidence>
<dbReference type="PROSITE" id="PS50082">
    <property type="entry name" value="WD_REPEATS_2"/>
    <property type="match status" value="1"/>
</dbReference>
<feature type="domain" description="Putative E3 ubiquitin-protein ligase LIN ARM repeats" evidence="5">
    <location>
        <begin position="461"/>
        <end position="617"/>
    </location>
</feature>
<dbReference type="SUPFAM" id="SSF48371">
    <property type="entry name" value="ARM repeat"/>
    <property type="match status" value="1"/>
</dbReference>
<keyword evidence="1" id="KW-0853">WD repeat</keyword>
<dbReference type="HOGENOM" id="CLU_005355_0_0_1"/>
<gene>
    <name evidence="6" type="ORF">AMTR_s00045p00231470</name>
</gene>
<dbReference type="PROSITE" id="PS50294">
    <property type="entry name" value="WD_REPEATS_REGION"/>
    <property type="match status" value="1"/>
</dbReference>
<dbReference type="eggNOG" id="ENOG502R4WU">
    <property type="taxonomic scope" value="Eukaryota"/>
</dbReference>
<dbReference type="EMBL" id="KI394661">
    <property type="protein sequence ID" value="ERN02258.1"/>
    <property type="molecule type" value="Genomic_DNA"/>
</dbReference>
<dbReference type="InterPro" id="IPR015943">
    <property type="entry name" value="WD40/YVTN_repeat-like_dom_sf"/>
</dbReference>
<feature type="compositionally biased region" description="Low complexity" evidence="2">
    <location>
        <begin position="14"/>
        <end position="26"/>
    </location>
</feature>
<dbReference type="PANTHER" id="PTHR35549">
    <property type="entry name" value="OS04G0584500 PROTEIN"/>
    <property type="match status" value="1"/>
</dbReference>
<dbReference type="InterPro" id="IPR055566">
    <property type="entry name" value="ARM_LIN"/>
</dbReference>
<dbReference type="Proteomes" id="UP000017836">
    <property type="component" value="Unassembled WGS sequence"/>
</dbReference>
<dbReference type="Gene3D" id="2.130.10.10">
    <property type="entry name" value="YVTN repeat-like/Quinoprotein amine dehydrogenase"/>
    <property type="match status" value="1"/>
</dbReference>
<dbReference type="InterPro" id="IPR056514">
    <property type="entry name" value="ARM_LIN_2nd"/>
</dbReference>
<dbReference type="OMA" id="WGKESQV"/>
<feature type="region of interest" description="Disordered" evidence="2">
    <location>
        <begin position="1"/>
        <end position="31"/>
    </location>
</feature>
<dbReference type="SUPFAM" id="SSF50978">
    <property type="entry name" value="WD40 repeat-like"/>
    <property type="match status" value="1"/>
</dbReference>
<dbReference type="Pfam" id="PF23568">
    <property type="entry name" value="ARM_LIN"/>
    <property type="match status" value="1"/>
</dbReference>
<reference evidence="7" key="1">
    <citation type="journal article" date="2013" name="Science">
        <title>The Amborella genome and the evolution of flowering plants.</title>
        <authorList>
            <consortium name="Amborella Genome Project"/>
        </authorList>
    </citation>
    <scope>NUCLEOTIDE SEQUENCE [LARGE SCALE GENOMIC DNA]</scope>
</reference>
<evidence type="ECO:0000259" key="4">
    <source>
        <dbReference type="Pfam" id="PF23628"/>
    </source>
</evidence>
<accession>W1P2X2</accession>
<dbReference type="Pfam" id="PF23628">
    <property type="entry name" value="ARM_LIN_C"/>
    <property type="match status" value="1"/>
</dbReference>
<feature type="domain" description="Putative E3 ubiquitin-protein ligase LIN N-terminal" evidence="3">
    <location>
        <begin position="39"/>
        <end position="195"/>
    </location>
</feature>
<evidence type="ECO:0000259" key="3">
    <source>
        <dbReference type="Pfam" id="PF23568"/>
    </source>
</evidence>
<evidence type="ECO:0000259" key="5">
    <source>
        <dbReference type="Pfam" id="PF23654"/>
    </source>
</evidence>
<sequence>MEEQKNPIYHTELSRSSEPSKPSSSRQPPPSCEHNFHSVQVLVSIVSTYIAQFLNDFEKIHSLQVNFFSGIASSKKPVFFEFSDQAILANLYWGVQALEKALPSKNNGVRISKLRNAEKLLQVPALIDEHGTTNGVSNRYIVAYAYFYLSMVWKLQRDEWQMTHHLLHAFLVNPGLVRKEILPELWEKLFFPHINDTRNGEVLDERERVSPELDDDLIDEKTSRGDECQHSDLFEREDAGLLHYEDKGVYPLGTCGNINEEYHCQSAAADFSSSKTDFRNLGNERSFCSKVATVFSEIDTSLKVKCLQDFLRSCQSNTFPYDTLSASSEGGDKAMSHHGGSSLEILTTYAEEVGAKFRAGAGKLLTCGSITPTMEARKNLFHEDTCEVKTSDSSSRSHNSLSDLNSSYSPISCPCHEASLSIENDSFSLLNHRRRAIERKLEFSGAQECCDAAQFGIDNGRFVKAVILLCSSKGLRESENAVLEISTIWGSLESKREAKTFLLRKDVINQLLCIVSDSKMDIAVRDSISILSVLIKEDWSIMEPIKKDKKLYAIACALKRKIFEASVLIYLLKPSPSEMRSLELLPALVEVISCSNHYIGGPILLPLRPSSASMMMIRALVTAFDALTNNKHLSEILSLRIIPGLININNIEGFEERVSSAAILVKCMKLDGTCRNFLSQVISIAPYVYLLQSNDEHAKSVALEFFSEILCLPRPSAITLLRQIRNEGSISIMHTLMACIPQVRCEHRPLAAILLLQLDMLDDLGANSVFREAAIEVLLESVTCEGSVMQIMSASSLANLGGNFTWTGEPSIVARLVKRAGLISLDHWHVMRDLGPTDQSLQEYADMESWYSKIARSIILTGNSAFYALRKGLQSNIHQVSRDCLIAIAWIGCEFAAMGRDSIGYSACEILLPGVIAFLHPGSELEERLLACMSVYNYALVEGLQKLIKYSEELGESLRRLSSITWIAEELYEVIDYSVPSKLPSPLSCAHKQLLEAGSNGNGAAHALLYYKGQLCSGHSDGSIKVWEIKQKKSKLVQVIREHKKAVTCFALYKPGDSLLSGSTDKTVRIWQMVHRNLECIAVVELKESVRKVDAFGKEIFVITHASGIKVCDASGVIKVLNKKRRVQSISVAKGKLYIGFRDSSIQEVDLSTNCSREINGGVKSWIKSKPVNSIAIFKDWIYSAGATVKGSNVKVWRRKDGSTVLRALASGSSVYLMAVVEDFIYLTCSSASSILQIWLREKCWSIGRISAGCKIASLLAANDVIFCGLENGLIKVRNAEQFGLWNPEV</sequence>
<dbReference type="InterPro" id="IPR056512">
    <property type="entry name" value="LIN_N"/>
</dbReference>
<evidence type="ECO:0000313" key="7">
    <source>
        <dbReference type="Proteomes" id="UP000017836"/>
    </source>
</evidence>
<protein>
    <submittedName>
        <fullName evidence="6">Uncharacterized protein</fullName>
    </submittedName>
</protein>
<feature type="domain" description="Putative E3 ubiquitin-protein ligase LIN ARM-like" evidence="4">
    <location>
        <begin position="620"/>
        <end position="975"/>
    </location>
</feature>
<dbReference type="STRING" id="13333.W1P2X2"/>
<dbReference type="InterPro" id="IPR036322">
    <property type="entry name" value="WD40_repeat_dom_sf"/>
</dbReference>
<dbReference type="Pfam" id="PF23654">
    <property type="entry name" value="ARM_LIN_2nd"/>
    <property type="match status" value="1"/>
</dbReference>
<organism evidence="6 7">
    <name type="scientific">Amborella trichopoda</name>
    <dbReference type="NCBI Taxonomy" id="13333"/>
    <lineage>
        <taxon>Eukaryota</taxon>
        <taxon>Viridiplantae</taxon>
        <taxon>Streptophyta</taxon>
        <taxon>Embryophyta</taxon>
        <taxon>Tracheophyta</taxon>
        <taxon>Spermatophyta</taxon>
        <taxon>Magnoliopsida</taxon>
        <taxon>Amborellales</taxon>
        <taxon>Amborellaceae</taxon>
        <taxon>Amborella</taxon>
    </lineage>
</organism>
<feature type="repeat" description="WD" evidence="1">
    <location>
        <begin position="1040"/>
        <end position="1073"/>
    </location>
</feature>
<dbReference type="InterPro" id="IPR001680">
    <property type="entry name" value="WD40_rpt"/>
</dbReference>
<proteinExistence type="predicted"/>
<dbReference type="Gramene" id="ERN02258">
    <property type="protein sequence ID" value="ERN02258"/>
    <property type="gene ID" value="AMTR_s00045p00231470"/>
</dbReference>
<evidence type="ECO:0000313" key="6">
    <source>
        <dbReference type="EMBL" id="ERN02258.1"/>
    </source>
</evidence>
<dbReference type="Pfam" id="PF00400">
    <property type="entry name" value="WD40"/>
    <property type="match status" value="1"/>
</dbReference>
<dbReference type="InterPro" id="IPR016024">
    <property type="entry name" value="ARM-type_fold"/>
</dbReference>
<dbReference type="SMART" id="SM00320">
    <property type="entry name" value="WD40"/>
    <property type="match status" value="2"/>
</dbReference>
<dbReference type="PANTHER" id="PTHR35549:SF2">
    <property type="entry name" value="TRANSDUCIN_WD40 REPEAT-LIKE SUPERFAMILY PROTEIN"/>
    <property type="match status" value="1"/>
</dbReference>